<gene>
    <name evidence="1" type="ORF">GPM918_LOCUS35460</name>
    <name evidence="2" type="ORF">SRO942_LOCUS36178</name>
    <name evidence="3" type="ORF">TMI583_LOCUS45983</name>
</gene>
<evidence type="ECO:0000313" key="3">
    <source>
        <dbReference type="EMBL" id="CAF4454690.1"/>
    </source>
</evidence>
<dbReference type="EMBL" id="CAJNOQ010020546">
    <property type="protein sequence ID" value="CAF1470898.1"/>
    <property type="molecule type" value="Genomic_DNA"/>
</dbReference>
<reference evidence="1" key="1">
    <citation type="submission" date="2021-02" db="EMBL/GenBank/DDBJ databases">
        <authorList>
            <person name="Nowell W R."/>
        </authorList>
    </citation>
    <scope>NUCLEOTIDE SEQUENCE</scope>
</reference>
<dbReference type="EMBL" id="CAJOBA010083989">
    <property type="protein sequence ID" value="CAF4454690.1"/>
    <property type="molecule type" value="Genomic_DNA"/>
</dbReference>
<dbReference type="Proteomes" id="UP000682733">
    <property type="component" value="Unassembled WGS sequence"/>
</dbReference>
<keyword evidence="4" id="KW-1185">Reference proteome</keyword>
<accession>A0A815R0S0</accession>
<dbReference type="Proteomes" id="UP000681722">
    <property type="component" value="Unassembled WGS sequence"/>
</dbReference>
<dbReference type="EMBL" id="CAJOBC010086014">
    <property type="protein sequence ID" value="CAF4338671.1"/>
    <property type="molecule type" value="Genomic_DNA"/>
</dbReference>
<dbReference type="Proteomes" id="UP000663829">
    <property type="component" value="Unassembled WGS sequence"/>
</dbReference>
<dbReference type="AlphaFoldDB" id="A0A815R0S0"/>
<evidence type="ECO:0000313" key="4">
    <source>
        <dbReference type="Proteomes" id="UP000663829"/>
    </source>
</evidence>
<protein>
    <submittedName>
        <fullName evidence="1">Uncharacterized protein</fullName>
    </submittedName>
</protein>
<evidence type="ECO:0000313" key="1">
    <source>
        <dbReference type="EMBL" id="CAF1470898.1"/>
    </source>
</evidence>
<proteinExistence type="predicted"/>
<comment type="caution">
    <text evidence="1">The sequence shown here is derived from an EMBL/GenBank/DDBJ whole genome shotgun (WGS) entry which is preliminary data.</text>
</comment>
<name>A0A815R0S0_9BILA</name>
<organism evidence="1 4">
    <name type="scientific">Didymodactylos carnosus</name>
    <dbReference type="NCBI Taxonomy" id="1234261"/>
    <lineage>
        <taxon>Eukaryota</taxon>
        <taxon>Metazoa</taxon>
        <taxon>Spiralia</taxon>
        <taxon>Gnathifera</taxon>
        <taxon>Rotifera</taxon>
        <taxon>Eurotatoria</taxon>
        <taxon>Bdelloidea</taxon>
        <taxon>Philodinida</taxon>
        <taxon>Philodinidae</taxon>
        <taxon>Didymodactylos</taxon>
    </lineage>
</organism>
<sequence length="225" mass="26955">MAECLIYKPIKLVDTYKTKDDAQNFIVLWLYSSDSSTNNEEEEIYIKLKKIFNYVKKFDRAVDCISYILEKKRMQFILIVSHTSAKYFIPIIHEQLSIIDIYIYCKNQKEQQQWIEKSYLKTQNKIFIDQTLLFQELENFVLKQNSRTDLISNETSPLISYFNETEIINYSIKNLDKQSIEFIKFQLIIEVLLRMPTTRRAKQTMIDACRDYYKDNAAEQKNIKI</sequence>
<evidence type="ECO:0000313" key="2">
    <source>
        <dbReference type="EMBL" id="CAF4338671.1"/>
    </source>
</evidence>